<reference evidence="6" key="1">
    <citation type="journal article" date="2019" name="Int. J. Syst. Evol. Microbiol.">
        <title>The Global Catalogue of Microorganisms (GCM) 10K type strain sequencing project: providing services to taxonomists for standard genome sequencing and annotation.</title>
        <authorList>
            <consortium name="The Broad Institute Genomics Platform"/>
            <consortium name="The Broad Institute Genome Sequencing Center for Infectious Disease"/>
            <person name="Wu L."/>
            <person name="Ma J."/>
        </authorList>
    </citation>
    <scope>NUCLEOTIDE SEQUENCE [LARGE SCALE GENOMIC DNA]</scope>
    <source>
        <strain evidence="6">CGMCC 1.15474</strain>
    </source>
</reference>
<proteinExistence type="predicted"/>
<dbReference type="PANTHER" id="PTHR32089">
    <property type="entry name" value="METHYL-ACCEPTING CHEMOTAXIS PROTEIN MCPB"/>
    <property type="match status" value="1"/>
</dbReference>
<feature type="transmembrane region" description="Helical" evidence="3">
    <location>
        <begin position="154"/>
        <end position="171"/>
    </location>
</feature>
<dbReference type="Gene3D" id="1.10.287.950">
    <property type="entry name" value="Methyl-accepting chemotaxis protein"/>
    <property type="match status" value="1"/>
</dbReference>
<feature type="transmembrane region" description="Helical" evidence="3">
    <location>
        <begin position="53"/>
        <end position="70"/>
    </location>
</feature>
<keyword evidence="3" id="KW-0472">Membrane</keyword>
<feature type="transmembrane region" description="Helical" evidence="3">
    <location>
        <begin position="77"/>
        <end position="96"/>
    </location>
</feature>
<dbReference type="RefSeq" id="WP_379053045.1">
    <property type="nucleotide sequence ID" value="NZ_JBHUIK010000005.1"/>
</dbReference>
<evidence type="ECO:0000259" key="4">
    <source>
        <dbReference type="PROSITE" id="PS50111"/>
    </source>
</evidence>
<dbReference type="EMBL" id="JBHUIK010000005">
    <property type="protein sequence ID" value="MFD2216061.1"/>
    <property type="molecule type" value="Genomic_DNA"/>
</dbReference>
<accession>A0ABW5C2I4</accession>
<protein>
    <submittedName>
        <fullName evidence="5">Methyl-accepting chemotaxis protein</fullName>
    </submittedName>
</protein>
<dbReference type="PROSITE" id="PS50111">
    <property type="entry name" value="CHEMOTAXIS_TRANSDUC_2"/>
    <property type="match status" value="1"/>
</dbReference>
<evidence type="ECO:0000256" key="2">
    <source>
        <dbReference type="PROSITE-ProRule" id="PRU00284"/>
    </source>
</evidence>
<feature type="transmembrane region" description="Helical" evidence="3">
    <location>
        <begin position="26"/>
        <end position="47"/>
    </location>
</feature>
<keyword evidence="3" id="KW-0812">Transmembrane</keyword>
<feature type="transmembrane region" description="Helical" evidence="3">
    <location>
        <begin position="125"/>
        <end position="142"/>
    </location>
</feature>
<dbReference type="SUPFAM" id="SSF58104">
    <property type="entry name" value="Methyl-accepting chemotaxis protein (MCP) signaling domain"/>
    <property type="match status" value="1"/>
</dbReference>
<evidence type="ECO:0000313" key="6">
    <source>
        <dbReference type="Proteomes" id="UP001597318"/>
    </source>
</evidence>
<dbReference type="Pfam" id="PF00015">
    <property type="entry name" value="MCPsignal"/>
    <property type="match status" value="1"/>
</dbReference>
<organism evidence="5 6">
    <name type="scientific">Metabacillus endolithicus</name>
    <dbReference type="NCBI Taxonomy" id="1535204"/>
    <lineage>
        <taxon>Bacteria</taxon>
        <taxon>Bacillati</taxon>
        <taxon>Bacillota</taxon>
        <taxon>Bacilli</taxon>
        <taxon>Bacillales</taxon>
        <taxon>Bacillaceae</taxon>
        <taxon>Metabacillus</taxon>
    </lineage>
</organism>
<keyword evidence="6" id="KW-1185">Reference proteome</keyword>
<keyword evidence="3" id="KW-1133">Transmembrane helix</keyword>
<sequence length="497" mass="55834">MRNEGEFLKDQDLTYYEKDMVRRNAIVFKAISFVTALTLFAIFTMGAEMTTPQILMVIMQLTVWGLFAVLHMKRKLVMYLSYLAVFGSAVSTSITLLLQPSALNVFSIYYLIILALIYMNKKLSILTQIYGLIMLLYMLFAQSKSISIAEEDKITYIIYYLLITILILSLLQVTQHIMKQVEESRKSTESLLAQQQEQKDSILQLVNDVTKNLEVVSSLSETNNHSFYEMNSTFQDIASGANTQNESTLEINNSVTSMREVAKGMLDSITKLKDETEGANNLSEQGQEQIEHLTKIISDFKGEIDTMSEEITQLITNLKETNKFSDTIKEIANQTNLLSLNASIEAARAGEHGRGFSIVANEIRNLSDLTTKSADQISKQLEEFTKQSDQTRHRMIQIAEQMDKSYAVTANTKNSFKAINEAIVKLLHLADDSNRLTMKMDQTVEVINNSTEDLAAVSEQSSASLEELMATLENILEGNTASVDSIKAVEKSLKSIQ</sequence>
<dbReference type="SMART" id="SM00283">
    <property type="entry name" value="MA"/>
    <property type="match status" value="1"/>
</dbReference>
<dbReference type="InterPro" id="IPR004089">
    <property type="entry name" value="MCPsignal_dom"/>
</dbReference>
<dbReference type="PANTHER" id="PTHR32089:SF112">
    <property type="entry name" value="LYSOZYME-LIKE PROTEIN-RELATED"/>
    <property type="match status" value="1"/>
</dbReference>
<evidence type="ECO:0000256" key="1">
    <source>
        <dbReference type="ARBA" id="ARBA00023224"/>
    </source>
</evidence>
<comment type="caution">
    <text evidence="5">The sequence shown here is derived from an EMBL/GenBank/DDBJ whole genome shotgun (WGS) entry which is preliminary data.</text>
</comment>
<gene>
    <name evidence="5" type="ORF">ACFSKK_20440</name>
</gene>
<name>A0ABW5C2I4_9BACI</name>
<keyword evidence="1 2" id="KW-0807">Transducer</keyword>
<feature type="domain" description="Methyl-accepting transducer" evidence="4">
    <location>
        <begin position="219"/>
        <end position="469"/>
    </location>
</feature>
<evidence type="ECO:0000313" key="5">
    <source>
        <dbReference type="EMBL" id="MFD2216061.1"/>
    </source>
</evidence>
<evidence type="ECO:0000256" key="3">
    <source>
        <dbReference type="SAM" id="Phobius"/>
    </source>
</evidence>
<dbReference type="Proteomes" id="UP001597318">
    <property type="component" value="Unassembled WGS sequence"/>
</dbReference>
<feature type="transmembrane region" description="Helical" evidence="3">
    <location>
        <begin position="102"/>
        <end position="118"/>
    </location>
</feature>